<proteinExistence type="inferred from homology"/>
<dbReference type="AlphaFoldDB" id="A0A1H2KPW4"/>
<dbReference type="RefSeq" id="WP_074852122.1">
    <property type="nucleotide sequence ID" value="NZ_FNLM01000034.1"/>
</dbReference>
<feature type="domain" description="Smf/DprA SLOG" evidence="2">
    <location>
        <begin position="79"/>
        <end position="277"/>
    </location>
</feature>
<dbReference type="SUPFAM" id="SSF102405">
    <property type="entry name" value="MCP/YpsA-like"/>
    <property type="match status" value="1"/>
</dbReference>
<dbReference type="STRING" id="158898.SAMN04488548_1343507"/>
<name>A0A1H2KPW4_9ACTN</name>
<evidence type="ECO:0000313" key="4">
    <source>
        <dbReference type="Proteomes" id="UP000183180"/>
    </source>
</evidence>
<dbReference type="Pfam" id="PF02481">
    <property type="entry name" value="DNA_processg_A"/>
    <property type="match status" value="1"/>
</dbReference>
<dbReference type="GO" id="GO:0009294">
    <property type="term" value="P:DNA-mediated transformation"/>
    <property type="evidence" value="ECO:0007669"/>
    <property type="project" value="InterPro"/>
</dbReference>
<evidence type="ECO:0000259" key="2">
    <source>
        <dbReference type="Pfam" id="PF02481"/>
    </source>
</evidence>
<reference evidence="3 4" key="1">
    <citation type="submission" date="2016-10" db="EMBL/GenBank/DDBJ databases">
        <authorList>
            <person name="de Groot N.N."/>
        </authorList>
    </citation>
    <scope>NUCLEOTIDE SEQUENCE [LARGE SCALE GENOMIC DNA]</scope>
    <source>
        <strain evidence="3 4">DSM 44215</strain>
    </source>
</reference>
<dbReference type="InterPro" id="IPR057666">
    <property type="entry name" value="DrpA_SLOG"/>
</dbReference>
<evidence type="ECO:0000313" key="3">
    <source>
        <dbReference type="EMBL" id="SDU70525.1"/>
    </source>
</evidence>
<dbReference type="PANTHER" id="PTHR43022:SF1">
    <property type="entry name" value="PROTEIN SMF"/>
    <property type="match status" value="1"/>
</dbReference>
<protein>
    <submittedName>
        <fullName evidence="3">DNA processing protein</fullName>
    </submittedName>
</protein>
<evidence type="ECO:0000256" key="1">
    <source>
        <dbReference type="ARBA" id="ARBA00006525"/>
    </source>
</evidence>
<dbReference type="EMBL" id="FNLM01000034">
    <property type="protein sequence ID" value="SDU70525.1"/>
    <property type="molecule type" value="Genomic_DNA"/>
</dbReference>
<gene>
    <name evidence="3" type="ORF">SAMN04488548_1343507</name>
</gene>
<sequence length="302" mass="32450">MTADHADDQRVALVALVQSRPAGLSYPELTAEIIEAGDALTVWERHYPTGLFDNADAERLLAEARVTLREWEAGPFTLHTLFDASYPEQVRSVRQMPPLLFTQGEVAADDRAVSVVGSRRASARGLQFAERVAQLLTDYELTVVAGLAEGIDTAAHTAALRAGGRTVAVLGNGLDYFYPRSNRDLQSEIGQRGMLLSQFVPGFAPTKWSFPARNAVMSAYGIATVIVEAGEHSGTRIQAREAVAHGRAVVLSESVALATSWGAALVGQPGVHVARTPDEALRHVEQVVELDEQVTELLASVG</sequence>
<dbReference type="OrthoDB" id="9785707at2"/>
<dbReference type="InterPro" id="IPR003488">
    <property type="entry name" value="DprA"/>
</dbReference>
<accession>A0A1H2KPW4</accession>
<dbReference type="Gene3D" id="3.40.50.450">
    <property type="match status" value="1"/>
</dbReference>
<dbReference type="PANTHER" id="PTHR43022">
    <property type="entry name" value="PROTEIN SMF"/>
    <property type="match status" value="1"/>
</dbReference>
<dbReference type="Proteomes" id="UP000183180">
    <property type="component" value="Unassembled WGS sequence"/>
</dbReference>
<comment type="similarity">
    <text evidence="1">Belongs to the DprA/Smf family.</text>
</comment>
<organism evidence="3 4">
    <name type="scientific">Gordonia westfalica</name>
    <dbReference type="NCBI Taxonomy" id="158898"/>
    <lineage>
        <taxon>Bacteria</taxon>
        <taxon>Bacillati</taxon>
        <taxon>Actinomycetota</taxon>
        <taxon>Actinomycetes</taxon>
        <taxon>Mycobacteriales</taxon>
        <taxon>Gordoniaceae</taxon>
        <taxon>Gordonia</taxon>
    </lineage>
</organism>